<feature type="region of interest" description="Disordered" evidence="1">
    <location>
        <begin position="707"/>
        <end position="734"/>
    </location>
</feature>
<proteinExistence type="predicted"/>
<evidence type="ECO:0000256" key="1">
    <source>
        <dbReference type="SAM" id="MobiDB-lite"/>
    </source>
</evidence>
<dbReference type="Gene3D" id="1.10.10.10">
    <property type="entry name" value="Winged helix-like DNA-binding domain superfamily/Winged helix DNA-binding domain"/>
    <property type="match status" value="1"/>
</dbReference>
<dbReference type="OrthoDB" id="3185430at2"/>
<dbReference type="GO" id="GO:0003677">
    <property type="term" value="F:DNA binding"/>
    <property type="evidence" value="ECO:0007669"/>
    <property type="project" value="TreeGrafter"/>
</dbReference>
<dbReference type="AlphaFoldDB" id="U2TBH4"/>
<evidence type="ECO:0000313" key="3">
    <source>
        <dbReference type="Proteomes" id="UP000016638"/>
    </source>
</evidence>
<gene>
    <name evidence="2" type="ORF">HMPREF1316_1913</name>
</gene>
<dbReference type="GO" id="GO:0006355">
    <property type="term" value="P:regulation of DNA-templated transcription"/>
    <property type="evidence" value="ECO:0007669"/>
    <property type="project" value="TreeGrafter"/>
</dbReference>
<name>U2TBH4_9ACTN</name>
<organism evidence="2 3">
    <name type="scientific">Olsenella profusa F0195</name>
    <dbReference type="NCBI Taxonomy" id="1125712"/>
    <lineage>
        <taxon>Bacteria</taxon>
        <taxon>Bacillati</taxon>
        <taxon>Actinomycetota</taxon>
        <taxon>Coriobacteriia</taxon>
        <taxon>Coriobacteriales</taxon>
        <taxon>Atopobiaceae</taxon>
        <taxon>Olsenella</taxon>
    </lineage>
</organism>
<dbReference type="RefSeq" id="WP_021725121.1">
    <property type="nucleotide sequence ID" value="NZ_AWEZ01000010.1"/>
</dbReference>
<protein>
    <submittedName>
        <fullName evidence="2">Transcriptional activator domain protein</fullName>
    </submittedName>
</protein>
<keyword evidence="3" id="KW-1185">Reference proteome</keyword>
<dbReference type="PATRIC" id="fig|1125712.3.peg.294"/>
<dbReference type="STRING" id="1125712.HMPREF1316_1913"/>
<reference evidence="2 3" key="1">
    <citation type="submission" date="2013-08" db="EMBL/GenBank/DDBJ databases">
        <authorList>
            <person name="Durkin A.S."/>
            <person name="Haft D.R."/>
            <person name="McCorrison J."/>
            <person name="Torralba M."/>
            <person name="Gillis M."/>
            <person name="Haft D.H."/>
            <person name="Methe B."/>
            <person name="Sutton G."/>
            <person name="Nelson K.E."/>
        </authorList>
    </citation>
    <scope>NUCLEOTIDE SEQUENCE [LARGE SCALE GENOMIC DNA]</scope>
    <source>
        <strain evidence="2 3">F0195</strain>
    </source>
</reference>
<accession>U2TBH4</accession>
<evidence type="ECO:0000313" key="2">
    <source>
        <dbReference type="EMBL" id="ERL10389.1"/>
    </source>
</evidence>
<dbReference type="InterPro" id="IPR051677">
    <property type="entry name" value="AfsR-DnrI-RedD_regulator"/>
</dbReference>
<dbReference type="eggNOG" id="COG3947">
    <property type="taxonomic scope" value="Bacteria"/>
</dbReference>
<dbReference type="PANTHER" id="PTHR35807:SF1">
    <property type="entry name" value="TRANSCRIPTIONAL REGULATOR REDD"/>
    <property type="match status" value="1"/>
</dbReference>
<dbReference type="InterPro" id="IPR036388">
    <property type="entry name" value="WH-like_DNA-bd_sf"/>
</dbReference>
<dbReference type="EMBL" id="AWEZ01000010">
    <property type="protein sequence ID" value="ERL10389.1"/>
    <property type="molecule type" value="Genomic_DNA"/>
</dbReference>
<comment type="caution">
    <text evidence="2">The sequence shown here is derived from an EMBL/GenBank/DDBJ whole genome shotgun (WGS) entry which is preliminary data.</text>
</comment>
<dbReference type="PANTHER" id="PTHR35807">
    <property type="entry name" value="TRANSCRIPTIONAL REGULATOR REDD-RELATED"/>
    <property type="match status" value="1"/>
</dbReference>
<sequence length="1002" mass="108530">MAHPIRSIASQGRGTALVPQKSGVLASASRFARDQKHGEEPRLIVVCAEPGFQKTALMDSVLLLEAQAGATIRRVELGPGREEGAAMRLTRLSREVVGLRQRGPRVAVGVTLSGSLSEADVAREARALRKMTTAGCLVMACMRPEALDLYEALREAIHLDCHDLMGLAASDYEYGSGLTYGIPRLLDALTFDDLAWEGRFGRGSCPGKYASAVCDVVRGCLRDTLIDEELSLRLVMVLLGTGTYDDLAMVLPRLDDEALQWLHDTCPLLGIDPLRESFAVAGCREDEVMAFCIPSLRPLCASREHLLGAVVRALCAQGRLARAELLTAILSDEAELCEIGQAWGIEFLMAGRADALGRALRISVEAGRDQDVDSVLVDQALRELCDHFEMAAAGRERLCDLTGLSARQTEALDLVEALGACRDVWAKSRRSRRLVSKAPPDHRVRSLAIHRKVLAYLFDGRFRDTYALLLNNVQRRSVDTLCGALLCLDFCIAERFAVGAEDANALRDVRRAERVVHDVSPGRLGCYADAIGDSFAVLYKGAERLPQAERLISCSSVCQDVLAEACLLCVAAIADARSAKPARAHVRAERARTLARRMCVAFLEDVATLVDVAARLQLGEAPRALSAWLAGEVEGNARARTSPLLDLTHCLLGVADGMDMGDVCLKELDRSQLPHELVWALDVAVGCSGRGGGLLYDALPPAWSLVLGDRPHPPQPAPGPPGSVAEKPEAPTPSDHAIMRLDGEPAAAYEDGHIHIRILGGFALEVDGVPVNPNRLNARHARELLVLLSLAKGHKVRKRDALLAIWGDIDYVKGRQRLYESISVVRRAVRTVRDGLEPIVSSRSEGTICLNRCCVVCDVDEFEEEAVLSISGDGDDRGAVAHSCNARRSYGAGPAVAFDDVTGIARRRTHRLKELLVSALSAGGRAALRQGRPYLASQLSREALGGEPQREDAALCLVASLTQLGRAKEIEALRDAYRRQTARGTRRASKMLDQAFDDALEA</sequence>
<dbReference type="Proteomes" id="UP000016638">
    <property type="component" value="Unassembled WGS sequence"/>
</dbReference>